<accession>A0ABW4JGG0</accession>
<evidence type="ECO:0008006" key="4">
    <source>
        <dbReference type="Google" id="ProtNLM"/>
    </source>
</evidence>
<feature type="transmembrane region" description="Helical" evidence="1">
    <location>
        <begin position="209"/>
        <end position="228"/>
    </location>
</feature>
<comment type="caution">
    <text evidence="2">The sequence shown here is derived from an EMBL/GenBank/DDBJ whole genome shotgun (WGS) entry which is preliminary data.</text>
</comment>
<organism evidence="2 3">
    <name type="scientific">Alicyclobacillus fodiniaquatilis</name>
    <dbReference type="NCBI Taxonomy" id="1661150"/>
    <lineage>
        <taxon>Bacteria</taxon>
        <taxon>Bacillati</taxon>
        <taxon>Bacillota</taxon>
        <taxon>Bacilli</taxon>
        <taxon>Bacillales</taxon>
        <taxon>Alicyclobacillaceae</taxon>
        <taxon>Alicyclobacillus</taxon>
    </lineage>
</organism>
<feature type="transmembrane region" description="Helical" evidence="1">
    <location>
        <begin position="74"/>
        <end position="92"/>
    </location>
</feature>
<reference evidence="3" key="1">
    <citation type="journal article" date="2019" name="Int. J. Syst. Evol. Microbiol.">
        <title>The Global Catalogue of Microorganisms (GCM) 10K type strain sequencing project: providing services to taxonomists for standard genome sequencing and annotation.</title>
        <authorList>
            <consortium name="The Broad Institute Genomics Platform"/>
            <consortium name="The Broad Institute Genome Sequencing Center for Infectious Disease"/>
            <person name="Wu L."/>
            <person name="Ma J."/>
        </authorList>
    </citation>
    <scope>NUCLEOTIDE SEQUENCE [LARGE SCALE GENOMIC DNA]</scope>
    <source>
        <strain evidence="3">CGMCC 1.12286</strain>
    </source>
</reference>
<feature type="transmembrane region" description="Helical" evidence="1">
    <location>
        <begin position="25"/>
        <end position="46"/>
    </location>
</feature>
<proteinExistence type="predicted"/>
<feature type="transmembrane region" description="Helical" evidence="1">
    <location>
        <begin position="171"/>
        <end position="197"/>
    </location>
</feature>
<gene>
    <name evidence="2" type="ORF">ACFSB2_07370</name>
</gene>
<keyword evidence="1" id="KW-0812">Transmembrane</keyword>
<protein>
    <recommendedName>
        <fullName evidence="4">ABC-2 type transport system permease protein</fullName>
    </recommendedName>
</protein>
<dbReference type="RefSeq" id="WP_377942391.1">
    <property type="nucleotide sequence ID" value="NZ_JBHUCX010000020.1"/>
</dbReference>
<feature type="transmembrane region" description="Helical" evidence="1">
    <location>
        <begin position="240"/>
        <end position="260"/>
    </location>
</feature>
<sequence length="268" mass="29118">MNVKSAWRLGTGLFWRNVRGQRKRLLITPLLIIGILLMIPLSVLYAPGLVTPQTIPRLEQMANLSLGVHGGREALFAASLFGMGPYLIALLMSNMASSNAQGSFATEAAQGSLELLFSAPYRASEIFAGILLSSLFLTFSMCLIIAICTYGIAVGFMLGAGIAVPWSPNDIVFILLMPFALSMCSALISLFISLLFPRAVKVRTGGTNNLAQLLSMIPSFAFFILIPLRPGLNLTDMSMIALLVGLIGSLVIVWFFGRWFRPELVLEK</sequence>
<keyword evidence="3" id="KW-1185">Reference proteome</keyword>
<dbReference type="Proteomes" id="UP001597079">
    <property type="component" value="Unassembled WGS sequence"/>
</dbReference>
<evidence type="ECO:0000313" key="3">
    <source>
        <dbReference type="Proteomes" id="UP001597079"/>
    </source>
</evidence>
<evidence type="ECO:0000256" key="1">
    <source>
        <dbReference type="SAM" id="Phobius"/>
    </source>
</evidence>
<dbReference type="EMBL" id="JBHUCX010000020">
    <property type="protein sequence ID" value="MFD1674525.1"/>
    <property type="molecule type" value="Genomic_DNA"/>
</dbReference>
<keyword evidence="1" id="KW-0472">Membrane</keyword>
<name>A0ABW4JGG0_9BACL</name>
<keyword evidence="1" id="KW-1133">Transmembrane helix</keyword>
<evidence type="ECO:0000313" key="2">
    <source>
        <dbReference type="EMBL" id="MFD1674525.1"/>
    </source>
</evidence>
<feature type="transmembrane region" description="Helical" evidence="1">
    <location>
        <begin position="126"/>
        <end position="159"/>
    </location>
</feature>